<gene>
    <name evidence="2" type="ORF">Pla110_23940</name>
</gene>
<dbReference type="RefSeq" id="WP_144995919.1">
    <property type="nucleotide sequence ID" value="NZ_CP036281.1"/>
</dbReference>
<name>A0A518CN56_9PLAN</name>
<dbReference type="SUPFAM" id="SSF56219">
    <property type="entry name" value="DNase I-like"/>
    <property type="match status" value="1"/>
</dbReference>
<dbReference type="GO" id="GO:0003824">
    <property type="term" value="F:catalytic activity"/>
    <property type="evidence" value="ECO:0007669"/>
    <property type="project" value="InterPro"/>
</dbReference>
<dbReference type="InterPro" id="IPR005135">
    <property type="entry name" value="Endo/exonuclease/phosphatase"/>
</dbReference>
<dbReference type="OrthoDB" id="155529at2"/>
<dbReference type="InterPro" id="IPR036691">
    <property type="entry name" value="Endo/exonu/phosph_ase_sf"/>
</dbReference>
<feature type="domain" description="Endonuclease/exonuclease/phosphatase" evidence="1">
    <location>
        <begin position="4"/>
        <end position="227"/>
    </location>
</feature>
<dbReference type="EMBL" id="CP036281">
    <property type="protein sequence ID" value="QDU80662.1"/>
    <property type="molecule type" value="Genomic_DNA"/>
</dbReference>
<accession>A0A518CN56</accession>
<evidence type="ECO:0000313" key="2">
    <source>
        <dbReference type="EMBL" id="QDU80662.1"/>
    </source>
</evidence>
<dbReference type="KEGG" id="plon:Pla110_23940"/>
<protein>
    <recommendedName>
        <fullName evidence="1">Endonuclease/exonuclease/phosphatase domain-containing protein</fullName>
    </recommendedName>
</protein>
<dbReference type="AlphaFoldDB" id="A0A518CN56"/>
<dbReference type="Pfam" id="PF03372">
    <property type="entry name" value="Exo_endo_phos"/>
    <property type="match status" value="1"/>
</dbReference>
<sequence length="259" mass="30150">MRLLSYNIHKGIGGRDRRYRLERICEVIEEQNPDLVCLQEVDTNARRSKFHDQPELFAKYFSLDHKLFQLNVKLKAGGYGNLVLSRWKFQETEQISLKLNQKKNRGAQMCVVDTPEGKLHLVNWHLGLAEKERIWQARKLLMHTSFKKYAEHPTLIIGDTNDWRNNLANGPFAHQGFRHITRPASKFRSFPAYMPMGSLDKLFVNHGLKIKHTHMVRSLKTRDASDHLPLVVDFHFRSPTMSLLEKEIGEGDPLPEKSE</sequence>
<organism evidence="2 3">
    <name type="scientific">Polystyrenella longa</name>
    <dbReference type="NCBI Taxonomy" id="2528007"/>
    <lineage>
        <taxon>Bacteria</taxon>
        <taxon>Pseudomonadati</taxon>
        <taxon>Planctomycetota</taxon>
        <taxon>Planctomycetia</taxon>
        <taxon>Planctomycetales</taxon>
        <taxon>Planctomycetaceae</taxon>
        <taxon>Polystyrenella</taxon>
    </lineage>
</organism>
<dbReference type="Proteomes" id="UP000317178">
    <property type="component" value="Chromosome"/>
</dbReference>
<reference evidence="2 3" key="1">
    <citation type="submission" date="2019-02" db="EMBL/GenBank/DDBJ databases">
        <title>Deep-cultivation of Planctomycetes and their phenomic and genomic characterization uncovers novel biology.</title>
        <authorList>
            <person name="Wiegand S."/>
            <person name="Jogler M."/>
            <person name="Boedeker C."/>
            <person name="Pinto D."/>
            <person name="Vollmers J."/>
            <person name="Rivas-Marin E."/>
            <person name="Kohn T."/>
            <person name="Peeters S.H."/>
            <person name="Heuer A."/>
            <person name="Rast P."/>
            <person name="Oberbeckmann S."/>
            <person name="Bunk B."/>
            <person name="Jeske O."/>
            <person name="Meyerdierks A."/>
            <person name="Storesund J.E."/>
            <person name="Kallscheuer N."/>
            <person name="Luecker S."/>
            <person name="Lage O.M."/>
            <person name="Pohl T."/>
            <person name="Merkel B.J."/>
            <person name="Hornburger P."/>
            <person name="Mueller R.-W."/>
            <person name="Bruemmer F."/>
            <person name="Labrenz M."/>
            <person name="Spormann A.M."/>
            <person name="Op den Camp H."/>
            <person name="Overmann J."/>
            <person name="Amann R."/>
            <person name="Jetten M.S.M."/>
            <person name="Mascher T."/>
            <person name="Medema M.H."/>
            <person name="Devos D.P."/>
            <person name="Kaster A.-K."/>
            <person name="Ovreas L."/>
            <person name="Rohde M."/>
            <person name="Galperin M.Y."/>
            <person name="Jogler C."/>
        </authorList>
    </citation>
    <scope>NUCLEOTIDE SEQUENCE [LARGE SCALE GENOMIC DNA]</scope>
    <source>
        <strain evidence="2 3">Pla110</strain>
    </source>
</reference>
<evidence type="ECO:0000313" key="3">
    <source>
        <dbReference type="Proteomes" id="UP000317178"/>
    </source>
</evidence>
<dbReference type="GO" id="GO:0006506">
    <property type="term" value="P:GPI anchor biosynthetic process"/>
    <property type="evidence" value="ECO:0007669"/>
    <property type="project" value="TreeGrafter"/>
</dbReference>
<dbReference type="PANTHER" id="PTHR14859">
    <property type="entry name" value="CALCOFLUOR WHITE HYPERSENSITIVE PROTEIN PRECURSOR"/>
    <property type="match status" value="1"/>
</dbReference>
<dbReference type="Gene3D" id="3.60.10.10">
    <property type="entry name" value="Endonuclease/exonuclease/phosphatase"/>
    <property type="match status" value="1"/>
</dbReference>
<keyword evidence="3" id="KW-1185">Reference proteome</keyword>
<evidence type="ECO:0000259" key="1">
    <source>
        <dbReference type="Pfam" id="PF03372"/>
    </source>
</evidence>
<dbReference type="GO" id="GO:0016020">
    <property type="term" value="C:membrane"/>
    <property type="evidence" value="ECO:0007669"/>
    <property type="project" value="GOC"/>
</dbReference>
<proteinExistence type="predicted"/>
<dbReference type="PANTHER" id="PTHR14859:SF1">
    <property type="entry name" value="PGAP2-INTERACTING PROTEIN"/>
    <property type="match status" value="1"/>
</dbReference>
<dbReference type="InterPro" id="IPR051916">
    <property type="entry name" value="GPI-anchor_lipid_remodeler"/>
</dbReference>